<evidence type="ECO:0000313" key="2">
    <source>
        <dbReference type="Proteomes" id="UP001189429"/>
    </source>
</evidence>
<keyword evidence="2" id="KW-1185">Reference proteome</keyword>
<feature type="non-terminal residue" evidence="1">
    <location>
        <position position="1"/>
    </location>
</feature>
<organism evidence="1 2">
    <name type="scientific">Prorocentrum cordatum</name>
    <dbReference type="NCBI Taxonomy" id="2364126"/>
    <lineage>
        <taxon>Eukaryota</taxon>
        <taxon>Sar</taxon>
        <taxon>Alveolata</taxon>
        <taxon>Dinophyceae</taxon>
        <taxon>Prorocentrales</taxon>
        <taxon>Prorocentraceae</taxon>
        <taxon>Prorocentrum</taxon>
    </lineage>
</organism>
<dbReference type="EMBL" id="CAUYUJ010005331">
    <property type="protein sequence ID" value="CAK0813225.1"/>
    <property type="molecule type" value="Genomic_DNA"/>
</dbReference>
<evidence type="ECO:0000313" key="1">
    <source>
        <dbReference type="EMBL" id="CAK0813225.1"/>
    </source>
</evidence>
<dbReference type="Proteomes" id="UP001189429">
    <property type="component" value="Unassembled WGS sequence"/>
</dbReference>
<comment type="caution">
    <text evidence="1">The sequence shown here is derived from an EMBL/GenBank/DDBJ whole genome shotgun (WGS) entry which is preliminary data.</text>
</comment>
<proteinExistence type="predicted"/>
<accession>A0ABN9R378</accession>
<feature type="non-terminal residue" evidence="1">
    <location>
        <position position="127"/>
    </location>
</feature>
<protein>
    <submittedName>
        <fullName evidence="1">Uncharacterized protein</fullName>
    </submittedName>
</protein>
<gene>
    <name evidence="1" type="ORF">PCOR1329_LOCUS17227</name>
</gene>
<name>A0ABN9R378_9DINO</name>
<sequence>VGVAAGAQLLGDVVAAAAALPAGAPQAEVADAAAVAFAAKLPRCDHSHRMLIFEGLRADVLAQVASLASAPPAVARLAPELLGVVELAALLLDLRCGWRVRVHEARASDSTLRLSRREEAGPCRERG</sequence>
<reference evidence="1" key="1">
    <citation type="submission" date="2023-10" db="EMBL/GenBank/DDBJ databases">
        <authorList>
            <person name="Chen Y."/>
            <person name="Shah S."/>
            <person name="Dougan E. K."/>
            <person name="Thang M."/>
            <person name="Chan C."/>
        </authorList>
    </citation>
    <scope>NUCLEOTIDE SEQUENCE [LARGE SCALE GENOMIC DNA]</scope>
</reference>